<evidence type="ECO:0000256" key="1">
    <source>
        <dbReference type="ARBA" id="ARBA00009884"/>
    </source>
</evidence>
<keyword evidence="4" id="KW-1185">Reference proteome</keyword>
<dbReference type="Gene3D" id="3.40.50.1910">
    <property type="match status" value="2"/>
</dbReference>
<evidence type="ECO:0000313" key="3">
    <source>
        <dbReference type="EMBL" id="KPI84218.1"/>
    </source>
</evidence>
<proteinExistence type="inferred from homology"/>
<evidence type="ECO:0000256" key="2">
    <source>
        <dbReference type="SAM" id="MobiDB-lite"/>
    </source>
</evidence>
<feature type="compositionally biased region" description="Polar residues" evidence="2">
    <location>
        <begin position="20"/>
        <end position="35"/>
    </location>
</feature>
<reference evidence="3 4" key="1">
    <citation type="journal article" date="2015" name="PLoS Pathog.">
        <title>Leptomonas seymouri: Adaptations to the Dixenous Life Cycle Analyzed by Genome Sequencing, Transcriptome Profiling and Co-infection with Leishmania donovani.</title>
        <authorList>
            <person name="Kraeva N."/>
            <person name="Butenko A."/>
            <person name="Hlavacova J."/>
            <person name="Kostygov A."/>
            <person name="Myskova J."/>
            <person name="Grybchuk D."/>
            <person name="Lestinova T."/>
            <person name="Votypka J."/>
            <person name="Volf P."/>
            <person name="Opperdoes F."/>
            <person name="Flegontov P."/>
            <person name="Lukes J."/>
            <person name="Yurchenko V."/>
        </authorList>
    </citation>
    <scope>NUCLEOTIDE SEQUENCE [LARGE SCALE GENOMIC DNA]</scope>
    <source>
        <strain evidence="3 4">ATCC 30220</strain>
    </source>
</reference>
<dbReference type="SUPFAM" id="SSF56815">
    <property type="entry name" value="Sec1/munc18-like (SM) proteins"/>
    <property type="match status" value="1"/>
</dbReference>
<dbReference type="PIRSF" id="PIRSF005715">
    <property type="entry name" value="VPS45_Sec1"/>
    <property type="match status" value="1"/>
</dbReference>
<dbReference type="Gene3D" id="3.40.50.2060">
    <property type="match status" value="1"/>
</dbReference>
<dbReference type="OrthoDB" id="2228at2759"/>
<feature type="region of interest" description="Disordered" evidence="2">
    <location>
        <begin position="518"/>
        <end position="578"/>
    </location>
</feature>
<sequence length="728" mass="78092">MLRPGSVLAEDGKAGGVASPATTASPVSFPESTPSGAKATPAGLPKKVITVRRGLLGCVRQRIFTDMLDCVHGDYNILVCDNKGAEVLSTCVRMRDLMDHGVTLVEDLSLPRQPILSSAAIYLIEPVEESVRLVMQDWALKNMYREAHVFFTFPAPDSLIQLMASEPRLVEELKTCKDMLLDFAVPETLLFSFEMPGDIPKLFPPDVALSGGRENILGQTARRLVSVFFTIGAGVPTVRYQGTSRLAQQVARLFSEQISATARSNASAARLLNSDAGGTAESEEPPLLILVDRSFDAVEPLLHERTYQCLLNDLMPLENGIYQQTFEGRAGQDGTRSCPIDEQDPYWCQYRHHFLPVCLEEIPRKLQELIAANPSLANGMGTLAGGGNKLADVGSAVRALPEFQERQAKLSVHIDICTKIMDLYKKQKLAEVCEVEQDIATGRSSFKEVYDSVRRLAADVSLPLAVRARLLLLLCAGANTREFTEAKKLMLLQEAGLASEADRCNSLNMFISRMGLLPPEKAEGSDGADGGKRAGSPSSKGNTLGSLMRRSVPTSPAAKNNANGSPTDTSARAGGSNSAGDTFRSQAYLILKAAANNTLSLSDFPRFTGVSNAGLAGVANAGRGTAAAGSGLQRRTLRSGAYSNDAQNRNVAMNGAGGESKIMLDLGHEGQFALKSRQRVVLFVLGGATYGEVRAGYEISKLMHTEAMVGGTSMLTPAKFLSALTSLR</sequence>
<feature type="compositionally biased region" description="Basic and acidic residues" evidence="2">
    <location>
        <begin position="520"/>
        <end position="532"/>
    </location>
</feature>
<dbReference type="PANTHER" id="PTHR11679">
    <property type="entry name" value="VESICLE PROTEIN SORTING-ASSOCIATED"/>
    <property type="match status" value="1"/>
</dbReference>
<dbReference type="OMA" id="LSTCVRM"/>
<dbReference type="Pfam" id="PF00995">
    <property type="entry name" value="Sec1"/>
    <property type="match status" value="1"/>
</dbReference>
<name>A0A0N1HUY7_LEPSE</name>
<dbReference type="GO" id="GO:0016192">
    <property type="term" value="P:vesicle-mediated transport"/>
    <property type="evidence" value="ECO:0007669"/>
    <property type="project" value="InterPro"/>
</dbReference>
<dbReference type="VEuPathDB" id="TriTrypDB:Lsey_0278_0100"/>
<feature type="compositionally biased region" description="Polar residues" evidence="2">
    <location>
        <begin position="536"/>
        <end position="545"/>
    </location>
</feature>
<feature type="region of interest" description="Disordered" evidence="2">
    <location>
        <begin position="11"/>
        <end position="41"/>
    </location>
</feature>
<dbReference type="InterPro" id="IPR043154">
    <property type="entry name" value="Sec-1-like_dom1"/>
</dbReference>
<dbReference type="InterPro" id="IPR043127">
    <property type="entry name" value="Sec-1-like_dom3a"/>
</dbReference>
<dbReference type="EMBL" id="LJSK01000278">
    <property type="protein sequence ID" value="KPI84218.1"/>
    <property type="molecule type" value="Genomic_DNA"/>
</dbReference>
<dbReference type="InterPro" id="IPR027482">
    <property type="entry name" value="Sec1-like_dom2"/>
</dbReference>
<dbReference type="AlphaFoldDB" id="A0A0N1HUY7"/>
<dbReference type="InterPro" id="IPR001619">
    <property type="entry name" value="Sec1-like"/>
</dbReference>
<organism evidence="3 4">
    <name type="scientific">Leptomonas seymouri</name>
    <dbReference type="NCBI Taxonomy" id="5684"/>
    <lineage>
        <taxon>Eukaryota</taxon>
        <taxon>Discoba</taxon>
        <taxon>Euglenozoa</taxon>
        <taxon>Kinetoplastea</taxon>
        <taxon>Metakinetoplastina</taxon>
        <taxon>Trypanosomatida</taxon>
        <taxon>Trypanosomatidae</taxon>
        <taxon>Leishmaniinae</taxon>
        <taxon>Leptomonas</taxon>
    </lineage>
</organism>
<protein>
    <submittedName>
        <fullName evidence="3">Putative syntaxin binding protein 1</fullName>
    </submittedName>
</protein>
<gene>
    <name evidence="3" type="ORF">ABL78_6734</name>
</gene>
<dbReference type="InterPro" id="IPR036045">
    <property type="entry name" value="Sec1-like_sf"/>
</dbReference>
<comment type="similarity">
    <text evidence="1">Belongs to the STXBP/unc-18/SEC1 family.</text>
</comment>
<comment type="caution">
    <text evidence="3">The sequence shown here is derived from an EMBL/GenBank/DDBJ whole genome shotgun (WGS) entry which is preliminary data.</text>
</comment>
<dbReference type="Gene3D" id="3.90.830.10">
    <property type="entry name" value="Syntaxin Binding Protein 1, Chain A, domain 2"/>
    <property type="match status" value="1"/>
</dbReference>
<dbReference type="Proteomes" id="UP000038009">
    <property type="component" value="Unassembled WGS sequence"/>
</dbReference>
<evidence type="ECO:0000313" key="4">
    <source>
        <dbReference type="Proteomes" id="UP000038009"/>
    </source>
</evidence>
<feature type="compositionally biased region" description="Polar residues" evidence="2">
    <location>
        <begin position="552"/>
        <end position="578"/>
    </location>
</feature>
<accession>A0A0N1HUY7</accession>